<dbReference type="Pfam" id="PF12229">
    <property type="entry name" value="PG_binding_4"/>
    <property type="match status" value="2"/>
</dbReference>
<keyword evidence="5 6" id="KW-0961">Cell wall biogenesis/degradation</keyword>
<name>A0A4Q1RH09_9FIRM</name>
<dbReference type="GO" id="GO:0018104">
    <property type="term" value="P:peptidoglycan-protein cross-linking"/>
    <property type="evidence" value="ECO:0007669"/>
    <property type="project" value="TreeGrafter"/>
</dbReference>
<evidence type="ECO:0000313" key="8">
    <source>
        <dbReference type="EMBL" id="RXS74934.1"/>
    </source>
</evidence>
<keyword evidence="3 6" id="KW-0133">Cell shape</keyword>
<feature type="active site" description="Nucleophile" evidence="6">
    <location>
        <position position="455"/>
    </location>
</feature>
<evidence type="ECO:0000256" key="6">
    <source>
        <dbReference type="PROSITE-ProRule" id="PRU01373"/>
    </source>
</evidence>
<dbReference type="GO" id="GO:0005576">
    <property type="term" value="C:extracellular region"/>
    <property type="evidence" value="ECO:0007669"/>
    <property type="project" value="TreeGrafter"/>
</dbReference>
<proteinExistence type="predicted"/>
<sequence>MSQKKGRRRKKRKQKKILIGVYTGLILLLAVAAGYIWRSNYYKTHFYKDTWINGQDCSYLTASEVKNLLQETVSEYTLSIKTKEGEIYTVTGPQFHLTYVDDKGVDKLLAEQKPMQWILHAFKGGKYEVSANTTYEEDAVEPILRSLPFMNEANITQPQDAALQETDSGYVITPEVEGNALDEDKVISLVKEAVQNETTELSLADQDCYLKPTVYQNDEALNQQMHTLNSLTGAKLTYTVKGTTSTIDHAVLKSWLVQDENGNYSIDESKEEEFINQLADQIDTYGKSRKFTTHDGAQITLATNKYGWQVDREKSLEDLKEALAEGKEQEMELSYSHKAKGSGDNDLGDVYVEISIDRQTMWCYKNGQVVVETPVVTGDISKAGRATPKNGCWPIFWKTTEYTMNGPRDENGTPEYTTFVHYWMPFNGGVGIHDLASRGNNFGGDIYKTNGSHGCINTPLAAVKTIYETVSVGTPVIVY</sequence>
<dbReference type="InterPro" id="IPR005490">
    <property type="entry name" value="LD_TPept_cat_dom"/>
</dbReference>
<dbReference type="PROSITE" id="PS52029">
    <property type="entry name" value="LD_TPASE"/>
    <property type="match status" value="1"/>
</dbReference>
<feature type="active site" description="Proton donor/acceptor" evidence="6">
    <location>
        <position position="433"/>
    </location>
</feature>
<accession>A0A4Q1RH09</accession>
<keyword evidence="9" id="KW-1185">Reference proteome</keyword>
<evidence type="ECO:0000256" key="5">
    <source>
        <dbReference type="ARBA" id="ARBA00023316"/>
    </source>
</evidence>
<dbReference type="InterPro" id="IPR022029">
    <property type="entry name" value="YoaR-like_PG-bd"/>
</dbReference>
<protein>
    <recommendedName>
        <fullName evidence="7">L,D-TPase catalytic domain-containing protein</fullName>
    </recommendedName>
</protein>
<dbReference type="GO" id="GO:0071972">
    <property type="term" value="F:peptidoglycan L,D-transpeptidase activity"/>
    <property type="evidence" value="ECO:0007669"/>
    <property type="project" value="TreeGrafter"/>
</dbReference>
<dbReference type="PANTHER" id="PTHR30582:SF33">
    <property type="entry name" value="EXPORTED PROTEIN"/>
    <property type="match status" value="1"/>
</dbReference>
<dbReference type="GO" id="GO:0071555">
    <property type="term" value="P:cell wall organization"/>
    <property type="evidence" value="ECO:0007669"/>
    <property type="project" value="UniProtKB-UniRule"/>
</dbReference>
<dbReference type="RefSeq" id="WP_129257470.1">
    <property type="nucleotide sequence ID" value="NZ_SDKC01000001.1"/>
</dbReference>
<dbReference type="SUPFAM" id="SSF141523">
    <property type="entry name" value="L,D-transpeptidase catalytic domain-like"/>
    <property type="match status" value="1"/>
</dbReference>
<keyword evidence="4 6" id="KW-0573">Peptidoglycan synthesis</keyword>
<dbReference type="Gene3D" id="2.40.440.10">
    <property type="entry name" value="L,D-transpeptidase catalytic domain-like"/>
    <property type="match status" value="1"/>
</dbReference>
<evidence type="ECO:0000256" key="3">
    <source>
        <dbReference type="ARBA" id="ARBA00022960"/>
    </source>
</evidence>
<comment type="caution">
    <text evidence="8">The sequence shown here is derived from an EMBL/GenBank/DDBJ whole genome shotgun (WGS) entry which is preliminary data.</text>
</comment>
<dbReference type="Proteomes" id="UP000290106">
    <property type="component" value="Unassembled WGS sequence"/>
</dbReference>
<keyword evidence="2" id="KW-0808">Transferase</keyword>
<reference evidence="8 9" key="1">
    <citation type="submission" date="2019-01" db="EMBL/GenBank/DDBJ databases">
        <title>Blautia sp. nov. KGMB01111 isolated human feces.</title>
        <authorList>
            <person name="Park J.-E."/>
            <person name="Kim J.-S."/>
            <person name="Park S.-H."/>
        </authorList>
    </citation>
    <scope>NUCLEOTIDE SEQUENCE [LARGE SCALE GENOMIC DNA]</scope>
    <source>
        <strain evidence="8 9">KGMB01111</strain>
    </source>
</reference>
<dbReference type="OrthoDB" id="3176960at2"/>
<evidence type="ECO:0000259" key="7">
    <source>
        <dbReference type="PROSITE" id="PS52029"/>
    </source>
</evidence>
<comment type="pathway">
    <text evidence="1 6">Cell wall biogenesis; peptidoglycan biosynthesis.</text>
</comment>
<dbReference type="UniPathway" id="UPA00219"/>
<dbReference type="InterPro" id="IPR038054">
    <property type="entry name" value="LD_TPept-like_central_sf"/>
</dbReference>
<dbReference type="AlphaFoldDB" id="A0A4Q1RH09"/>
<gene>
    <name evidence="8" type="ORF">ETP43_06665</name>
</gene>
<dbReference type="GO" id="GO:0016740">
    <property type="term" value="F:transferase activity"/>
    <property type="evidence" value="ECO:0007669"/>
    <property type="project" value="UniProtKB-KW"/>
</dbReference>
<dbReference type="GO" id="GO:0008360">
    <property type="term" value="P:regulation of cell shape"/>
    <property type="evidence" value="ECO:0007669"/>
    <property type="project" value="UniProtKB-UniRule"/>
</dbReference>
<dbReference type="CDD" id="cd16913">
    <property type="entry name" value="YkuD_like"/>
    <property type="match status" value="1"/>
</dbReference>
<organism evidence="8 9">
    <name type="scientific">Blautia faecicola</name>
    <dbReference type="NCBI Taxonomy" id="2509240"/>
    <lineage>
        <taxon>Bacteria</taxon>
        <taxon>Bacillati</taxon>
        <taxon>Bacillota</taxon>
        <taxon>Clostridia</taxon>
        <taxon>Lachnospirales</taxon>
        <taxon>Lachnospiraceae</taxon>
        <taxon>Blautia</taxon>
    </lineage>
</organism>
<dbReference type="Gene3D" id="3.10.20.800">
    <property type="match status" value="1"/>
</dbReference>
<dbReference type="PANTHER" id="PTHR30582">
    <property type="entry name" value="L,D-TRANSPEPTIDASE"/>
    <property type="match status" value="1"/>
</dbReference>
<evidence type="ECO:0000256" key="4">
    <source>
        <dbReference type="ARBA" id="ARBA00022984"/>
    </source>
</evidence>
<feature type="domain" description="L,D-TPase catalytic" evidence="7">
    <location>
        <begin position="350"/>
        <end position="479"/>
    </location>
</feature>
<dbReference type="SUPFAM" id="SSF143985">
    <property type="entry name" value="L,D-transpeptidase pre-catalytic domain-like"/>
    <property type="match status" value="1"/>
</dbReference>
<dbReference type="InterPro" id="IPR038063">
    <property type="entry name" value="Transpep_catalytic_dom"/>
</dbReference>
<evidence type="ECO:0000256" key="1">
    <source>
        <dbReference type="ARBA" id="ARBA00004752"/>
    </source>
</evidence>
<dbReference type="InterPro" id="IPR050979">
    <property type="entry name" value="LD-transpeptidase"/>
</dbReference>
<dbReference type="Pfam" id="PF03734">
    <property type="entry name" value="YkuD"/>
    <property type="match status" value="1"/>
</dbReference>
<dbReference type="EMBL" id="SDKC01000001">
    <property type="protein sequence ID" value="RXS74934.1"/>
    <property type="molecule type" value="Genomic_DNA"/>
</dbReference>
<evidence type="ECO:0000256" key="2">
    <source>
        <dbReference type="ARBA" id="ARBA00022679"/>
    </source>
</evidence>
<evidence type="ECO:0000313" key="9">
    <source>
        <dbReference type="Proteomes" id="UP000290106"/>
    </source>
</evidence>